<evidence type="ECO:0000256" key="4">
    <source>
        <dbReference type="ARBA" id="ARBA00043952"/>
    </source>
</evidence>
<dbReference type="PROSITE" id="PS00865">
    <property type="entry name" value="UBIQUITIN_ACTIVAT_2"/>
    <property type="match status" value="1"/>
</dbReference>
<dbReference type="PANTHER" id="PTHR10953:SF5">
    <property type="entry name" value="SUMO-ACTIVATING ENZYME SUBUNIT 2"/>
    <property type="match status" value="1"/>
</dbReference>
<gene>
    <name evidence="7" type="ORF">pipiens_008573</name>
</gene>
<evidence type="ECO:0000313" key="8">
    <source>
        <dbReference type="Proteomes" id="UP001562425"/>
    </source>
</evidence>
<comment type="caution">
    <text evidence="7">The sequence shown here is derived from an EMBL/GenBank/DDBJ whole genome shotgun (WGS) entry which is preliminary data.</text>
</comment>
<dbReference type="PANTHER" id="PTHR10953">
    <property type="entry name" value="UBIQUITIN-ACTIVATING ENZYME E1"/>
    <property type="match status" value="1"/>
</dbReference>
<dbReference type="AlphaFoldDB" id="A0ABD1DH68"/>
<keyword evidence="2" id="KW-0833">Ubl conjugation pathway</keyword>
<proteinExistence type="predicted"/>
<dbReference type="InterPro" id="IPR033127">
    <property type="entry name" value="UBQ-activ_enz_E1_Cys_AS"/>
</dbReference>
<dbReference type="EMBL" id="JBEHCU010005710">
    <property type="protein sequence ID" value="KAL1398941.1"/>
    <property type="molecule type" value="Genomic_DNA"/>
</dbReference>
<dbReference type="Proteomes" id="UP001562425">
    <property type="component" value="Unassembled WGS sequence"/>
</dbReference>
<dbReference type="Gene3D" id="3.40.50.720">
    <property type="entry name" value="NAD(P)-binding Rossmann-like Domain"/>
    <property type="match status" value="1"/>
</dbReference>
<evidence type="ECO:0000256" key="5">
    <source>
        <dbReference type="PROSITE-ProRule" id="PRU10132"/>
    </source>
</evidence>
<dbReference type="InterPro" id="IPR045886">
    <property type="entry name" value="ThiF/MoeB/HesA"/>
</dbReference>
<name>A0ABD1DH68_CULPP</name>
<evidence type="ECO:0000256" key="3">
    <source>
        <dbReference type="ARBA" id="ARBA00022840"/>
    </source>
</evidence>
<keyword evidence="1" id="KW-0547">Nucleotide-binding</keyword>
<evidence type="ECO:0000313" key="7">
    <source>
        <dbReference type="EMBL" id="KAL1398941.1"/>
    </source>
</evidence>
<dbReference type="GO" id="GO:0005524">
    <property type="term" value="F:ATP binding"/>
    <property type="evidence" value="ECO:0007669"/>
    <property type="project" value="UniProtKB-KW"/>
</dbReference>
<comment type="pathway">
    <text evidence="4">Protein modification.</text>
</comment>
<dbReference type="SUPFAM" id="SSF69572">
    <property type="entry name" value="Activating enzymes of the ubiquitin-like proteins"/>
    <property type="match status" value="1"/>
</dbReference>
<protein>
    <recommendedName>
        <fullName evidence="6">THIF-type NAD/FAD binding fold domain-containing protein</fullName>
    </recommendedName>
</protein>
<feature type="active site" description="Glycyl thioester intermediate" evidence="5">
    <location>
        <position position="153"/>
    </location>
</feature>
<dbReference type="InterPro" id="IPR035985">
    <property type="entry name" value="Ubiquitin-activating_enz"/>
</dbReference>
<sequence>MKWFLLEEPVTAAQVVPEIEEKPVEALAPVVEEDQESCAIHGKPVRERGGPGIGKGAERYSLGSAVAWSPVDASRSAAANYGVSFFQQFQLVLNALDNRAARNHVNRLCLTADMPLIESGTAGYNGQVELIKRGQTQCYECTPKAAKKSFPGCTIRNTPSEPIHCIVWAEHLFKCSICCCQSLSILTSGQDGGHRDKLQVWVADQLAGWLEAVIRLCGDVIVLQVLLPVEHDRLGFHFPVLDVDFVAVRAVGMFSHRIGSRCQLGTLHRT</sequence>
<evidence type="ECO:0000256" key="1">
    <source>
        <dbReference type="ARBA" id="ARBA00022741"/>
    </source>
</evidence>
<dbReference type="Pfam" id="PF00899">
    <property type="entry name" value="ThiF"/>
    <property type="match status" value="1"/>
</dbReference>
<organism evidence="7 8">
    <name type="scientific">Culex pipiens pipiens</name>
    <name type="common">Northern house mosquito</name>
    <dbReference type="NCBI Taxonomy" id="38569"/>
    <lineage>
        <taxon>Eukaryota</taxon>
        <taxon>Metazoa</taxon>
        <taxon>Ecdysozoa</taxon>
        <taxon>Arthropoda</taxon>
        <taxon>Hexapoda</taxon>
        <taxon>Insecta</taxon>
        <taxon>Pterygota</taxon>
        <taxon>Neoptera</taxon>
        <taxon>Endopterygota</taxon>
        <taxon>Diptera</taxon>
        <taxon>Nematocera</taxon>
        <taxon>Culicoidea</taxon>
        <taxon>Culicidae</taxon>
        <taxon>Culicinae</taxon>
        <taxon>Culicini</taxon>
        <taxon>Culex</taxon>
        <taxon>Culex</taxon>
    </lineage>
</organism>
<keyword evidence="8" id="KW-1185">Reference proteome</keyword>
<evidence type="ECO:0000256" key="2">
    <source>
        <dbReference type="ARBA" id="ARBA00022786"/>
    </source>
</evidence>
<dbReference type="InterPro" id="IPR000594">
    <property type="entry name" value="ThiF_NAD_FAD-bd"/>
</dbReference>
<keyword evidence="3" id="KW-0067">ATP-binding</keyword>
<reference evidence="7 8" key="1">
    <citation type="submission" date="2024-05" db="EMBL/GenBank/DDBJ databases">
        <title>Culex pipiens pipiens assembly and annotation.</title>
        <authorList>
            <person name="Alout H."/>
            <person name="Durand T."/>
        </authorList>
    </citation>
    <scope>NUCLEOTIDE SEQUENCE [LARGE SCALE GENOMIC DNA]</scope>
    <source>
        <strain evidence="7">HA-2024</strain>
        <tissue evidence="7">Whole body</tissue>
    </source>
</reference>
<feature type="domain" description="THIF-type NAD/FAD binding fold" evidence="6">
    <location>
        <begin position="80"/>
        <end position="226"/>
    </location>
</feature>
<evidence type="ECO:0000259" key="6">
    <source>
        <dbReference type="Pfam" id="PF00899"/>
    </source>
</evidence>
<accession>A0ABD1DH68</accession>